<comment type="caution">
    <text evidence="2">The sequence shown here is derived from an EMBL/GenBank/DDBJ whole genome shotgun (WGS) entry which is preliminary data.</text>
</comment>
<dbReference type="EMBL" id="JALGCL010000001">
    <property type="protein sequence ID" value="MCJ0825000.1"/>
    <property type="molecule type" value="Genomic_DNA"/>
</dbReference>
<dbReference type="Proteomes" id="UP001165423">
    <property type="component" value="Unassembled WGS sequence"/>
</dbReference>
<evidence type="ECO:0000313" key="3">
    <source>
        <dbReference type="Proteomes" id="UP001165423"/>
    </source>
</evidence>
<dbReference type="PANTHER" id="PTHR23355">
    <property type="entry name" value="RIBONUCLEASE"/>
    <property type="match status" value="1"/>
</dbReference>
<name>A0ABT0A1Y4_9GAMM</name>
<reference evidence="2 3" key="1">
    <citation type="submission" date="2022-03" db="EMBL/GenBank/DDBJ databases">
        <title>Luteimonas soily sp. nov., a novel bacterium isolated from the soil.</title>
        <authorList>
            <person name="Zhang X."/>
        </authorList>
    </citation>
    <scope>NUCLEOTIDE SEQUENCE [LARGE SCALE GENOMIC DNA]</scope>
    <source>
        <strain evidence="2 3">50</strain>
    </source>
</reference>
<dbReference type="InterPro" id="IPR040596">
    <property type="entry name" value="RNase_II_C_S1"/>
</dbReference>
<proteinExistence type="predicted"/>
<dbReference type="Pfam" id="PF00773">
    <property type="entry name" value="RNB"/>
    <property type="match status" value="1"/>
</dbReference>
<gene>
    <name evidence="2" type="ORF">MQC88_03325</name>
</gene>
<dbReference type="SMART" id="SM00955">
    <property type="entry name" value="RNB"/>
    <property type="match status" value="1"/>
</dbReference>
<dbReference type="InterPro" id="IPR001900">
    <property type="entry name" value="RNase_II/R"/>
</dbReference>
<dbReference type="InterPro" id="IPR050180">
    <property type="entry name" value="RNR_Ribonuclease"/>
</dbReference>
<sequence length="479" mass="52337">MATTRRIHVRAPSEPALEPGIEAIKRELELPLAFPPDVEAAAAAAAAHPRLPAEDRSDLAFVTIDPPGAMDLDQALHVARKGDGYVVHYAIADVAAFVRPGDPVDLEANRRGATLYGADAKIPLHPKVLSEGAASLLPGQLRPALLWTIELDRSGEGITVDVHRALVRSRERFDYDGVQRRIDAGDADPMWAVLREIGELRKQREQRRGGVSLPLPEQEIRVEGDCWQLEFRARHPVEDWNEQISLLTGMAAAHLMMEHRVGLLRTLPEPDPRALGRLRRTAKALGIAWPERMGYPDFIRSLDPADPRHVAMMVSCTSVLRGAGYAAFVGEMPTQPLHSALASTYAHVTAPLRRLVDRYTGETCVALCAGQPVPDWVLQALPGLPATMADADRRAGRFERAVIDLAESLVLATRVGESFTGTIVEVERRDRDEGVVMLHALAIEAHVVAEGTLPLGETVTVRLVAADPAARRVRFELAA</sequence>
<evidence type="ECO:0000313" key="2">
    <source>
        <dbReference type="EMBL" id="MCJ0825000.1"/>
    </source>
</evidence>
<organism evidence="2 3">
    <name type="scientific">Cognatiluteimonas sedimenti</name>
    <dbReference type="NCBI Taxonomy" id="2927791"/>
    <lineage>
        <taxon>Bacteria</taxon>
        <taxon>Pseudomonadati</taxon>
        <taxon>Pseudomonadota</taxon>
        <taxon>Gammaproteobacteria</taxon>
        <taxon>Lysobacterales</taxon>
        <taxon>Lysobacteraceae</taxon>
        <taxon>Cognatiluteimonas</taxon>
    </lineage>
</organism>
<feature type="domain" description="RNB" evidence="1">
    <location>
        <begin position="53"/>
        <end position="370"/>
    </location>
</feature>
<evidence type="ECO:0000259" key="1">
    <source>
        <dbReference type="SMART" id="SM00955"/>
    </source>
</evidence>
<protein>
    <submittedName>
        <fullName evidence="2">RNB domain-containing ribonuclease</fullName>
    </submittedName>
</protein>
<keyword evidence="3" id="KW-1185">Reference proteome</keyword>
<dbReference type="SUPFAM" id="SSF50249">
    <property type="entry name" value="Nucleic acid-binding proteins"/>
    <property type="match status" value="1"/>
</dbReference>
<dbReference type="InterPro" id="IPR012340">
    <property type="entry name" value="NA-bd_OB-fold"/>
</dbReference>
<accession>A0ABT0A1Y4</accession>
<dbReference type="Pfam" id="PF18614">
    <property type="entry name" value="RNase_II_C_S1"/>
    <property type="match status" value="1"/>
</dbReference>
<dbReference type="PANTHER" id="PTHR23355:SF9">
    <property type="entry name" value="DIS3-LIKE EXONUCLEASE 2"/>
    <property type="match status" value="1"/>
</dbReference>
<dbReference type="RefSeq" id="WP_243319204.1">
    <property type="nucleotide sequence ID" value="NZ_JALGCL010000001.1"/>
</dbReference>